<dbReference type="SMART" id="SM00072">
    <property type="entry name" value="GuKc"/>
    <property type="match status" value="1"/>
</dbReference>
<dbReference type="VEuPathDB" id="VectorBase:LDEU004200"/>
<evidence type="ECO:0000256" key="1">
    <source>
        <dbReference type="ARBA" id="ARBA00005790"/>
    </source>
</evidence>
<dbReference type="OrthoDB" id="6334211at2759"/>
<dbReference type="NCBIfam" id="TIGR03263">
    <property type="entry name" value="guanyl_kin"/>
    <property type="match status" value="1"/>
</dbReference>
<dbReference type="EC" id="2.7.4.8" evidence="2"/>
<organism evidence="8 9">
    <name type="scientific">Leptotrombidium deliense</name>
    <dbReference type="NCBI Taxonomy" id="299467"/>
    <lineage>
        <taxon>Eukaryota</taxon>
        <taxon>Metazoa</taxon>
        <taxon>Ecdysozoa</taxon>
        <taxon>Arthropoda</taxon>
        <taxon>Chelicerata</taxon>
        <taxon>Arachnida</taxon>
        <taxon>Acari</taxon>
        <taxon>Acariformes</taxon>
        <taxon>Trombidiformes</taxon>
        <taxon>Prostigmata</taxon>
        <taxon>Anystina</taxon>
        <taxon>Parasitengona</taxon>
        <taxon>Trombiculoidea</taxon>
        <taxon>Trombiculidae</taxon>
        <taxon>Leptotrombidium</taxon>
    </lineage>
</organism>
<dbReference type="InterPro" id="IPR017665">
    <property type="entry name" value="Guanylate_kinase"/>
</dbReference>
<keyword evidence="5 8" id="KW-0418">Kinase</keyword>
<dbReference type="InterPro" id="IPR008144">
    <property type="entry name" value="Guanylate_kin-like_dom"/>
</dbReference>
<evidence type="ECO:0000313" key="9">
    <source>
        <dbReference type="Proteomes" id="UP000288716"/>
    </source>
</evidence>
<keyword evidence="9" id="KW-1185">Reference proteome</keyword>
<keyword evidence="6" id="KW-0067">ATP-binding</keyword>
<name>A0A443SJZ3_9ACAR</name>
<evidence type="ECO:0000256" key="2">
    <source>
        <dbReference type="ARBA" id="ARBA00012961"/>
    </source>
</evidence>
<evidence type="ECO:0000256" key="6">
    <source>
        <dbReference type="ARBA" id="ARBA00022840"/>
    </source>
</evidence>
<dbReference type="STRING" id="299467.A0A443SJZ3"/>
<accession>A0A443SJZ3</accession>
<evidence type="ECO:0000313" key="8">
    <source>
        <dbReference type="EMBL" id="RWS27841.1"/>
    </source>
</evidence>
<keyword evidence="3" id="KW-0808">Transferase</keyword>
<dbReference type="PANTHER" id="PTHR23117">
    <property type="entry name" value="GUANYLATE KINASE-RELATED"/>
    <property type="match status" value="1"/>
</dbReference>
<proteinExistence type="inferred from homology"/>
<feature type="domain" description="Guanylate kinase-like" evidence="7">
    <location>
        <begin position="25"/>
        <end position="207"/>
    </location>
</feature>
<dbReference type="InterPro" id="IPR027417">
    <property type="entry name" value="P-loop_NTPase"/>
</dbReference>
<dbReference type="GO" id="GO:0004385">
    <property type="term" value="F:GMP kinase activity"/>
    <property type="evidence" value="ECO:0007669"/>
    <property type="project" value="UniProtKB-EC"/>
</dbReference>
<protein>
    <recommendedName>
        <fullName evidence="2">guanylate kinase</fullName>
        <ecNumber evidence="2">2.7.4.8</ecNumber>
    </recommendedName>
</protein>
<reference evidence="8 9" key="1">
    <citation type="journal article" date="2018" name="Gigascience">
        <title>Genomes of trombidid mites reveal novel predicted allergens and laterally-transferred genes associated with secondary metabolism.</title>
        <authorList>
            <person name="Dong X."/>
            <person name="Chaisiri K."/>
            <person name="Xia D."/>
            <person name="Armstrong S.D."/>
            <person name="Fang Y."/>
            <person name="Donnelly M.J."/>
            <person name="Kadowaki T."/>
            <person name="McGarry J.W."/>
            <person name="Darby A.C."/>
            <person name="Makepeace B.L."/>
        </authorList>
    </citation>
    <scope>NUCLEOTIDE SEQUENCE [LARGE SCALE GENOMIC DNA]</scope>
    <source>
        <strain evidence="8">UoL-UT</strain>
    </source>
</reference>
<comment type="similarity">
    <text evidence="1">Belongs to the guanylate kinase family.</text>
</comment>
<dbReference type="GO" id="GO:0005524">
    <property type="term" value="F:ATP binding"/>
    <property type="evidence" value="ECO:0007669"/>
    <property type="project" value="UniProtKB-KW"/>
</dbReference>
<sequence>MFSASKRYILPSTRHWTTAIIPMACRPLVICGPSGCGKSTILRQLMEEFSDLLGFSISHTTRKPRPGEENGREYYFVDRDTMEKAIENGEFIEYTEFSGNLYGTSKKAVKEVQSQGKICILEVEIEGVKNLKKTDLCPRYVFVKPPNLDILEKRLRGRATESEESIQKRLKQSKMEMDYGETPGNFDLVVVNDDIKEAYKSLRDFLVEVIIV</sequence>
<dbReference type="AlphaFoldDB" id="A0A443SJZ3"/>
<dbReference type="Pfam" id="PF00625">
    <property type="entry name" value="Guanylate_kin"/>
    <property type="match status" value="1"/>
</dbReference>
<dbReference type="CDD" id="cd00071">
    <property type="entry name" value="GMPK"/>
    <property type="match status" value="1"/>
</dbReference>
<dbReference type="InterPro" id="IPR008145">
    <property type="entry name" value="GK/Ca_channel_bsu"/>
</dbReference>
<dbReference type="PROSITE" id="PS50052">
    <property type="entry name" value="GUANYLATE_KINASE_2"/>
    <property type="match status" value="1"/>
</dbReference>
<dbReference type="PROSITE" id="PS00856">
    <property type="entry name" value="GUANYLATE_KINASE_1"/>
    <property type="match status" value="1"/>
</dbReference>
<comment type="caution">
    <text evidence="8">The sequence shown here is derived from an EMBL/GenBank/DDBJ whole genome shotgun (WGS) entry which is preliminary data.</text>
</comment>
<dbReference type="EMBL" id="NCKV01001744">
    <property type="protein sequence ID" value="RWS27841.1"/>
    <property type="molecule type" value="Genomic_DNA"/>
</dbReference>
<dbReference type="FunFam" id="3.40.50.300:FF:000776">
    <property type="entry name" value="Guanylate kinase 2"/>
    <property type="match status" value="1"/>
</dbReference>
<gene>
    <name evidence="8" type="ORF">B4U80_02306</name>
</gene>
<evidence type="ECO:0000256" key="5">
    <source>
        <dbReference type="ARBA" id="ARBA00022777"/>
    </source>
</evidence>
<dbReference type="PANTHER" id="PTHR23117:SF13">
    <property type="entry name" value="GUANYLATE KINASE"/>
    <property type="match status" value="1"/>
</dbReference>
<dbReference type="SUPFAM" id="SSF52540">
    <property type="entry name" value="P-loop containing nucleoside triphosphate hydrolases"/>
    <property type="match status" value="1"/>
</dbReference>
<dbReference type="GO" id="GO:0005829">
    <property type="term" value="C:cytosol"/>
    <property type="evidence" value="ECO:0007669"/>
    <property type="project" value="TreeGrafter"/>
</dbReference>
<evidence type="ECO:0000256" key="4">
    <source>
        <dbReference type="ARBA" id="ARBA00022741"/>
    </source>
</evidence>
<evidence type="ECO:0000256" key="3">
    <source>
        <dbReference type="ARBA" id="ARBA00022679"/>
    </source>
</evidence>
<keyword evidence="4" id="KW-0547">Nucleotide-binding</keyword>
<dbReference type="Proteomes" id="UP000288716">
    <property type="component" value="Unassembled WGS sequence"/>
</dbReference>
<evidence type="ECO:0000259" key="7">
    <source>
        <dbReference type="PROSITE" id="PS50052"/>
    </source>
</evidence>
<dbReference type="InterPro" id="IPR020590">
    <property type="entry name" value="Guanylate_kinase_CS"/>
</dbReference>
<dbReference type="Gene3D" id="3.40.50.300">
    <property type="entry name" value="P-loop containing nucleotide triphosphate hydrolases"/>
    <property type="match status" value="1"/>
</dbReference>